<protein>
    <submittedName>
        <fullName evidence="1">Uncharacterized protein</fullName>
    </submittedName>
</protein>
<comment type="caution">
    <text evidence="1">The sequence shown here is derived from an EMBL/GenBank/DDBJ whole genome shotgun (WGS) entry which is preliminary data.</text>
</comment>
<evidence type="ECO:0000313" key="1">
    <source>
        <dbReference type="EMBL" id="KKU32381.1"/>
    </source>
</evidence>
<organism evidence="1 2">
    <name type="scientific">Candidatus Uhrbacteria bacterium GW2011_GWF2_46_218</name>
    <dbReference type="NCBI Taxonomy" id="1619001"/>
    <lineage>
        <taxon>Bacteria</taxon>
        <taxon>Candidatus Uhriibacteriota</taxon>
    </lineage>
</organism>
<accession>A0A0G1PHY9</accession>
<proteinExistence type="predicted"/>
<dbReference type="Proteomes" id="UP000034705">
    <property type="component" value="Unassembled WGS sequence"/>
</dbReference>
<dbReference type="AlphaFoldDB" id="A0A0G1PHY9"/>
<name>A0A0G1PHY9_9BACT</name>
<gene>
    <name evidence="1" type="ORF">UX45_C0018G0008</name>
</gene>
<reference evidence="1 2" key="1">
    <citation type="journal article" date="2015" name="Nature">
        <title>rRNA introns, odd ribosomes, and small enigmatic genomes across a large radiation of phyla.</title>
        <authorList>
            <person name="Brown C.T."/>
            <person name="Hug L.A."/>
            <person name="Thomas B.C."/>
            <person name="Sharon I."/>
            <person name="Castelle C.J."/>
            <person name="Singh A."/>
            <person name="Wilkins M.J."/>
            <person name="Williams K.H."/>
            <person name="Banfield J.F."/>
        </authorList>
    </citation>
    <scope>NUCLEOTIDE SEQUENCE [LARGE SCALE GENOMIC DNA]</scope>
</reference>
<dbReference type="EMBL" id="LCMG01000018">
    <property type="protein sequence ID" value="KKU32381.1"/>
    <property type="molecule type" value="Genomic_DNA"/>
</dbReference>
<sequence>MKRIGGIFNIKNLIVEIRNFFLRSFTLCVLGHKAGLIGIDGSPLRFHQAEGASDLVNP</sequence>
<evidence type="ECO:0000313" key="2">
    <source>
        <dbReference type="Proteomes" id="UP000034705"/>
    </source>
</evidence>